<evidence type="ECO:0000313" key="2">
    <source>
        <dbReference type="Proteomes" id="UP000248168"/>
    </source>
</evidence>
<evidence type="ECO:0000313" key="1">
    <source>
        <dbReference type="EMBL" id="SPP64035.1"/>
    </source>
</evidence>
<gene>
    <name evidence="1" type="ORF">NITLEN_11121</name>
</gene>
<accession>A0A330L2Q8</accession>
<dbReference type="EMBL" id="OUNR01000001">
    <property type="protein sequence ID" value="SPP64035.1"/>
    <property type="molecule type" value="Genomic_DNA"/>
</dbReference>
<protein>
    <submittedName>
        <fullName evidence="1">Uncharacterized protein</fullName>
    </submittedName>
</protein>
<dbReference type="Proteomes" id="UP000248168">
    <property type="component" value="Unassembled WGS sequence"/>
</dbReference>
<dbReference type="InParanoid" id="A0A330L2Q8"/>
<name>A0A330L2Q8_9BACT</name>
<sequence length="169" mass="18356">MTGVGLKGDLHVSLQGFAKACFDAVLFCRRECRGARHGDLLSPLGLIDEFPKGVGDLRKKSDTIFLHELGDKRFADRRTPESAAEIGQHGNLFFHAEYRGCHHVTEGDGVLHGLGQAIESTPRRFDSGGIEKLKEGFGITSRNCCLNHGPCPITSTMGTRIIVVPSALK</sequence>
<keyword evidence="2" id="KW-1185">Reference proteome</keyword>
<reference evidence="2" key="1">
    <citation type="submission" date="2018-04" db="EMBL/GenBank/DDBJ databases">
        <authorList>
            <person name="Lucker S."/>
            <person name="Sakoula D."/>
        </authorList>
    </citation>
    <scope>NUCLEOTIDE SEQUENCE [LARGE SCALE GENOMIC DNA]</scope>
</reference>
<organism evidence="1 2">
    <name type="scientific">Nitrospira lenta</name>
    <dbReference type="NCBI Taxonomy" id="1436998"/>
    <lineage>
        <taxon>Bacteria</taxon>
        <taxon>Pseudomonadati</taxon>
        <taxon>Nitrospirota</taxon>
        <taxon>Nitrospiria</taxon>
        <taxon>Nitrospirales</taxon>
        <taxon>Nitrospiraceae</taxon>
        <taxon>Nitrospira</taxon>
    </lineage>
</organism>
<proteinExistence type="predicted"/>
<dbReference type="AlphaFoldDB" id="A0A330L2Q8"/>